<protein>
    <recommendedName>
        <fullName evidence="3">Terminase-like family protein</fullName>
    </recommendedName>
</protein>
<dbReference type="AlphaFoldDB" id="A0A0X3ASB5"/>
<proteinExistence type="predicted"/>
<evidence type="ECO:0008006" key="3">
    <source>
        <dbReference type="Google" id="ProtNLM"/>
    </source>
</evidence>
<gene>
    <name evidence="1" type="ORF">Ga0061079_11615</name>
</gene>
<evidence type="ECO:0000313" key="1">
    <source>
        <dbReference type="EMBL" id="CVK17113.1"/>
    </source>
</evidence>
<dbReference type="Gene3D" id="3.40.50.300">
    <property type="entry name" value="P-loop containing nucleotide triphosphate hydrolases"/>
    <property type="match status" value="1"/>
</dbReference>
<keyword evidence="2" id="KW-1185">Reference proteome</keyword>
<dbReference type="Proteomes" id="UP000182761">
    <property type="component" value="Unassembled WGS sequence"/>
</dbReference>
<evidence type="ECO:0000313" key="2">
    <source>
        <dbReference type="Proteomes" id="UP000182761"/>
    </source>
</evidence>
<dbReference type="InterPro" id="IPR027417">
    <property type="entry name" value="P-loop_NTPase"/>
</dbReference>
<accession>A0A0X3ASB5</accession>
<name>A0A0X3ASB5_9FLAO</name>
<dbReference type="RefSeq" id="WP_055426284.1">
    <property type="nucleotide sequence ID" value="NZ_FCOR01000016.1"/>
</dbReference>
<sequence length="507" mass="58949">MAKKITDRQYLTQWETFRLNISRSTPVDWQESVIEKEKRIKELEANSEKWFKYYFPNFYTSEPAKFQMLATERVLANAEWYEVRSWARELAKSSRTMMEILYLTLIGKKKNVILVSNTFDNACRLLLPYKSILENNNRIIFDYGKQESIGKWEAGEFTTKKGVSFRALGAGQSPRGTRNDSFRPDVILIDDIDTDEECRNKERITQKIKWIEEALIPTRSISNPLLLIVCGNIIAKYCCVVGMGEKADKWDIVNIRNKKGKSTWPEKNTEKDIDRALTLISYNSGQKEYFNNPVDEGTTFKSITYGKCPPLKSCEKIIIYADPATSNKDKGKSSTKGVGVIGYKKFQFFLYKIFLDNSTNATFVEWLYEAYRYCKAENVDTFRVYIENNSLQDPFYEQVIIPLINKLSKDYSFRLPIIPDKRRKPDKFYRIEGTLEPLNRLGCLIFNENEKENPNMIRMKEQMINVSPTCKEMDGPDLLEGGVWLLQNRIVKAETSYAVGSTNNRKY</sequence>
<dbReference type="OrthoDB" id="1327410at2"/>
<dbReference type="STRING" id="1586267.GCA_001418685_01980"/>
<dbReference type="EMBL" id="FCOR01000016">
    <property type="protein sequence ID" value="CVK17113.1"/>
    <property type="molecule type" value="Genomic_DNA"/>
</dbReference>
<reference evidence="1 2" key="1">
    <citation type="submission" date="2016-01" db="EMBL/GenBank/DDBJ databases">
        <authorList>
            <person name="McClelland M."/>
            <person name="Jain A."/>
            <person name="Saraogi P."/>
            <person name="Mendelson R."/>
            <person name="Westerman R."/>
            <person name="SanMiguel P."/>
            <person name="Csonka L."/>
        </authorList>
    </citation>
    <scope>NUCLEOTIDE SEQUENCE [LARGE SCALE GENOMIC DNA]</scope>
    <source>
        <strain evidence="1 2">R-53146</strain>
    </source>
</reference>
<organism evidence="1 2">
    <name type="scientific">Apibacter mensalis</name>
    <dbReference type="NCBI Taxonomy" id="1586267"/>
    <lineage>
        <taxon>Bacteria</taxon>
        <taxon>Pseudomonadati</taxon>
        <taxon>Bacteroidota</taxon>
        <taxon>Flavobacteriia</taxon>
        <taxon>Flavobacteriales</taxon>
        <taxon>Weeksellaceae</taxon>
        <taxon>Apibacter</taxon>
    </lineage>
</organism>